<feature type="region of interest" description="Disordered" evidence="1">
    <location>
        <begin position="143"/>
        <end position="173"/>
    </location>
</feature>
<dbReference type="EMBL" id="SSOP01000052">
    <property type="protein sequence ID" value="KAB5592847.1"/>
    <property type="molecule type" value="Genomic_DNA"/>
</dbReference>
<proteinExistence type="predicted"/>
<feature type="transmembrane region" description="Helical" evidence="2">
    <location>
        <begin position="67"/>
        <end position="91"/>
    </location>
</feature>
<protein>
    <submittedName>
        <fullName evidence="3">SKG6 domain containing protein</fullName>
    </submittedName>
</protein>
<evidence type="ECO:0000256" key="2">
    <source>
        <dbReference type="SAM" id="Phobius"/>
    </source>
</evidence>
<gene>
    <name evidence="3" type="ORF">CTheo_3707</name>
</gene>
<sequence length="173" mass="17602">MSNPADNRTTPDQTAAALEGHQNYHIICNQFEAALNASASTTAGPSSTSGATATNPAANNGGKKAPIGAIVGGAVGGGLAVAIALLVFVIWTRQRSKGRPGPSNVSLFSAAGTSTIMNSQARPYPGYAQPHATFDTPSYTPATIPYHNGARSPLSAGSYNKHPEPMPPGPGEF</sequence>
<keyword evidence="2" id="KW-0812">Transmembrane</keyword>
<comment type="caution">
    <text evidence="3">The sequence shown here is derived from an EMBL/GenBank/DDBJ whole genome shotgun (WGS) entry which is preliminary data.</text>
</comment>
<keyword evidence="2" id="KW-0472">Membrane</keyword>
<dbReference type="AlphaFoldDB" id="A0A5N5QNK8"/>
<evidence type="ECO:0000313" key="4">
    <source>
        <dbReference type="Proteomes" id="UP000383932"/>
    </source>
</evidence>
<evidence type="ECO:0000313" key="3">
    <source>
        <dbReference type="EMBL" id="KAB5592847.1"/>
    </source>
</evidence>
<keyword evidence="2" id="KW-1133">Transmembrane helix</keyword>
<name>A0A5N5QNK8_9AGAM</name>
<feature type="region of interest" description="Disordered" evidence="1">
    <location>
        <begin position="40"/>
        <end position="62"/>
    </location>
</feature>
<reference evidence="3 4" key="1">
    <citation type="journal article" date="2019" name="Fungal Biol. Biotechnol.">
        <title>Draft genome sequence of fastidious pathogen Ceratobasidium theobromae, which causes vascular-streak dieback in Theobroma cacao.</title>
        <authorList>
            <person name="Ali S.S."/>
            <person name="Asman A."/>
            <person name="Shao J."/>
            <person name="Firmansyah A.P."/>
            <person name="Susilo A.W."/>
            <person name="Rosmana A."/>
            <person name="McMahon P."/>
            <person name="Junaid M."/>
            <person name="Guest D."/>
            <person name="Kheng T.Y."/>
            <person name="Meinhardt L.W."/>
            <person name="Bailey B.A."/>
        </authorList>
    </citation>
    <scope>NUCLEOTIDE SEQUENCE [LARGE SCALE GENOMIC DNA]</scope>
    <source>
        <strain evidence="3 4">CT2</strain>
    </source>
</reference>
<dbReference type="Proteomes" id="UP000383932">
    <property type="component" value="Unassembled WGS sequence"/>
</dbReference>
<evidence type="ECO:0000256" key="1">
    <source>
        <dbReference type="SAM" id="MobiDB-lite"/>
    </source>
</evidence>
<keyword evidence="4" id="KW-1185">Reference proteome</keyword>
<dbReference type="OrthoDB" id="3250535at2759"/>
<accession>A0A5N5QNK8</accession>
<organism evidence="3 4">
    <name type="scientific">Ceratobasidium theobromae</name>
    <dbReference type="NCBI Taxonomy" id="1582974"/>
    <lineage>
        <taxon>Eukaryota</taxon>
        <taxon>Fungi</taxon>
        <taxon>Dikarya</taxon>
        <taxon>Basidiomycota</taxon>
        <taxon>Agaricomycotina</taxon>
        <taxon>Agaricomycetes</taxon>
        <taxon>Cantharellales</taxon>
        <taxon>Ceratobasidiaceae</taxon>
        <taxon>Ceratobasidium</taxon>
    </lineage>
</organism>